<dbReference type="SUPFAM" id="SSF47226">
    <property type="entry name" value="Histidine-containing phosphotransfer domain, HPT domain"/>
    <property type="match status" value="1"/>
</dbReference>
<protein>
    <recommendedName>
        <fullName evidence="3">HPt domain-containing protein</fullName>
    </recommendedName>
</protein>
<organism evidence="1 2">
    <name type="scientific">Cypionkella sinensis</name>
    <dbReference type="NCBI Taxonomy" id="1756043"/>
    <lineage>
        <taxon>Bacteria</taxon>
        <taxon>Pseudomonadati</taxon>
        <taxon>Pseudomonadota</taxon>
        <taxon>Alphaproteobacteria</taxon>
        <taxon>Rhodobacterales</taxon>
        <taxon>Paracoccaceae</taxon>
        <taxon>Cypionkella</taxon>
    </lineage>
</organism>
<evidence type="ECO:0000313" key="2">
    <source>
        <dbReference type="Proteomes" id="UP001595547"/>
    </source>
</evidence>
<proteinExistence type="predicted"/>
<dbReference type="RefSeq" id="WP_380074521.1">
    <property type="nucleotide sequence ID" value="NZ_JBHRTO010000002.1"/>
</dbReference>
<keyword evidence="2" id="KW-1185">Reference proteome</keyword>
<dbReference type="EMBL" id="JBHRTO010000002">
    <property type="protein sequence ID" value="MFC3182866.1"/>
    <property type="molecule type" value="Genomic_DNA"/>
</dbReference>
<comment type="caution">
    <text evidence="1">The sequence shown here is derived from an EMBL/GenBank/DDBJ whole genome shotgun (WGS) entry which is preliminary data.</text>
</comment>
<evidence type="ECO:0000313" key="1">
    <source>
        <dbReference type="EMBL" id="MFC3182866.1"/>
    </source>
</evidence>
<dbReference type="InterPro" id="IPR036641">
    <property type="entry name" value="HPT_dom_sf"/>
</dbReference>
<evidence type="ECO:0008006" key="3">
    <source>
        <dbReference type="Google" id="ProtNLM"/>
    </source>
</evidence>
<dbReference type="Proteomes" id="UP001595547">
    <property type="component" value="Unassembled WGS sequence"/>
</dbReference>
<name>A0ABV7J240_9RHOB</name>
<sequence length="129" mass="13901">MVDSSMSSLHSFSGAFGGGANEMTAVLEPARAMFRGLIVERIMALEAYRKLVQHGENPQDELAKIAGIAHKISGVGATLGFFRTGQLAGNLDRAITENPAKCADPAYFQLIIDPMLESLLMEMESLLDD</sequence>
<gene>
    <name evidence="1" type="ORF">ACFOGH_17840</name>
</gene>
<reference evidence="2" key="1">
    <citation type="journal article" date="2019" name="Int. J. Syst. Evol. Microbiol.">
        <title>The Global Catalogue of Microorganisms (GCM) 10K type strain sequencing project: providing services to taxonomists for standard genome sequencing and annotation.</title>
        <authorList>
            <consortium name="The Broad Institute Genomics Platform"/>
            <consortium name="The Broad Institute Genome Sequencing Center for Infectious Disease"/>
            <person name="Wu L."/>
            <person name="Ma J."/>
        </authorList>
    </citation>
    <scope>NUCLEOTIDE SEQUENCE [LARGE SCALE GENOMIC DNA]</scope>
    <source>
        <strain evidence="2">KCTC 52039</strain>
    </source>
</reference>
<accession>A0ABV7J240</accession>